<organism evidence="1 2">
    <name type="scientific">Streptomyces chromofuscus</name>
    <dbReference type="NCBI Taxonomy" id="42881"/>
    <lineage>
        <taxon>Bacteria</taxon>
        <taxon>Bacillati</taxon>
        <taxon>Actinomycetota</taxon>
        <taxon>Actinomycetes</taxon>
        <taxon>Kitasatosporales</taxon>
        <taxon>Streptomycetaceae</taxon>
        <taxon>Streptomyces</taxon>
    </lineage>
</organism>
<dbReference type="EMBL" id="CP063374">
    <property type="protein sequence ID" value="QOV42655.1"/>
    <property type="molecule type" value="Genomic_DNA"/>
</dbReference>
<keyword evidence="2" id="KW-1185">Reference proteome</keyword>
<protein>
    <submittedName>
        <fullName evidence="1">Uncharacterized protein</fullName>
    </submittedName>
</protein>
<gene>
    <name evidence="1" type="ORF">IPT68_22945</name>
</gene>
<dbReference type="Proteomes" id="UP000594008">
    <property type="component" value="Chromosome"/>
</dbReference>
<dbReference type="RefSeq" id="WP_189696256.1">
    <property type="nucleotide sequence ID" value="NZ_BMTA01000002.1"/>
</dbReference>
<reference evidence="1 2" key="1">
    <citation type="submission" date="2020-10" db="EMBL/GenBank/DDBJ databases">
        <title>Streptomyces chromofuscus complate genome analysis.</title>
        <authorList>
            <person name="Anwar N."/>
        </authorList>
    </citation>
    <scope>NUCLEOTIDE SEQUENCE [LARGE SCALE GENOMIC DNA]</scope>
    <source>
        <strain evidence="1 2">DSM 40273</strain>
    </source>
</reference>
<evidence type="ECO:0000313" key="2">
    <source>
        <dbReference type="Proteomes" id="UP000594008"/>
    </source>
</evidence>
<evidence type="ECO:0000313" key="1">
    <source>
        <dbReference type="EMBL" id="QOV42655.1"/>
    </source>
</evidence>
<dbReference type="KEGG" id="schf:IPT68_22945"/>
<name>A0A7M2T436_STRCW</name>
<sequence>MNSPRLLTGRSAAALALGVLARAWPRARWQYARLGAVLLQWGAQLMVSGLILSGA</sequence>
<accession>A0A7M2T436</accession>
<proteinExistence type="predicted"/>
<dbReference type="AlphaFoldDB" id="A0A7M2T436"/>